<dbReference type="PRINTS" id="PR00142">
    <property type="entry name" value="RECA"/>
</dbReference>
<comment type="similarity">
    <text evidence="1 8">Belongs to the RecA family.</text>
</comment>
<keyword evidence="7" id="KW-0234">DNA repair</keyword>
<gene>
    <name evidence="11" type="primary">recA</name>
    <name evidence="11" type="ordered locus">MHLP_04285</name>
</gene>
<dbReference type="InterPro" id="IPR020588">
    <property type="entry name" value="RecA_ATP-bd"/>
</dbReference>
<dbReference type="STRING" id="1212765.MHLP_04285"/>
<dbReference type="GO" id="GO:0005524">
    <property type="term" value="F:ATP binding"/>
    <property type="evidence" value="ECO:0007669"/>
    <property type="project" value="UniProtKB-KW"/>
</dbReference>
<dbReference type="Proteomes" id="UP000006502">
    <property type="component" value="Chromosome"/>
</dbReference>
<dbReference type="GO" id="GO:0003697">
    <property type="term" value="F:single-stranded DNA binding"/>
    <property type="evidence" value="ECO:0007669"/>
    <property type="project" value="InterPro"/>
</dbReference>
<reference evidence="11 12" key="1">
    <citation type="journal article" date="2012" name="J. Bacteriol.">
        <title>Genome Sequence of "Candidatus Mycoplasma haemolamae" Strain Purdue, a Red Blood Cell Pathogen of Alpacas (Vicugna pacos) and Llamas (Lama glama).</title>
        <authorList>
            <person name="Guimaraes A.M."/>
            <person name="Toth B."/>
            <person name="Santos A.P."/>
            <person name="do Nascimento N.C."/>
            <person name="Kritchevsky J.E."/>
            <person name="Messick J.B."/>
        </authorList>
    </citation>
    <scope>NUCLEOTIDE SEQUENCE [LARGE SCALE GENOMIC DNA]</scope>
    <source>
        <strain evidence="11 12">Purdue</strain>
    </source>
</reference>
<dbReference type="Pfam" id="PF21096">
    <property type="entry name" value="RecA_C"/>
    <property type="match status" value="1"/>
</dbReference>
<evidence type="ECO:0000313" key="12">
    <source>
        <dbReference type="Proteomes" id="UP000006502"/>
    </source>
</evidence>
<dbReference type="KEGG" id="mhl:MHLP_04285"/>
<dbReference type="SMART" id="SM00382">
    <property type="entry name" value="AAA"/>
    <property type="match status" value="1"/>
</dbReference>
<dbReference type="PANTHER" id="PTHR45900">
    <property type="entry name" value="RECA"/>
    <property type="match status" value="1"/>
</dbReference>
<dbReference type="AlphaFoldDB" id="I7C7D1"/>
<dbReference type="Pfam" id="PF00154">
    <property type="entry name" value="RecA_N"/>
    <property type="match status" value="1"/>
</dbReference>
<evidence type="ECO:0000256" key="2">
    <source>
        <dbReference type="ARBA" id="ARBA00015553"/>
    </source>
</evidence>
<evidence type="ECO:0000256" key="3">
    <source>
        <dbReference type="ARBA" id="ARBA00022741"/>
    </source>
</evidence>
<dbReference type="PROSITE" id="PS50163">
    <property type="entry name" value="RECA_3"/>
    <property type="match status" value="1"/>
</dbReference>
<dbReference type="GO" id="GO:0005829">
    <property type="term" value="C:cytosol"/>
    <property type="evidence" value="ECO:0007669"/>
    <property type="project" value="TreeGrafter"/>
</dbReference>
<dbReference type="SUPFAM" id="SSF52540">
    <property type="entry name" value="P-loop containing nucleoside triphosphate hydrolases"/>
    <property type="match status" value="1"/>
</dbReference>
<keyword evidence="12" id="KW-1185">Reference proteome</keyword>
<evidence type="ECO:0000259" key="9">
    <source>
        <dbReference type="PROSITE" id="PS50162"/>
    </source>
</evidence>
<name>I7C7D1_MYCHA</name>
<comment type="function">
    <text evidence="7">Can catalyze the hydrolysis of ATP in the presence of single-stranded DNA, the ATP-dependent uptake of single-stranded DNA by duplex DNA, and the ATP-dependent hybridization of homologous single-stranded DNAs.</text>
</comment>
<evidence type="ECO:0000256" key="8">
    <source>
        <dbReference type="RuleBase" id="RU004527"/>
    </source>
</evidence>
<keyword evidence="5 8" id="KW-0238">DNA-binding</keyword>
<dbReference type="Gene3D" id="3.40.50.300">
    <property type="entry name" value="P-loop containing nucleotide triphosphate hydrolases"/>
    <property type="match status" value="1"/>
</dbReference>
<dbReference type="InterPro" id="IPR020587">
    <property type="entry name" value="RecA_monomer-monomer_interface"/>
</dbReference>
<keyword evidence="4 8" id="KW-0067">ATP-binding</keyword>
<accession>I7C7D1</accession>
<dbReference type="SUPFAM" id="SSF54752">
    <property type="entry name" value="RecA protein, C-terminal domain"/>
    <property type="match status" value="1"/>
</dbReference>
<feature type="domain" description="RecA family profile 2" evidence="10">
    <location>
        <begin position="190"/>
        <end position="275"/>
    </location>
</feature>
<dbReference type="EMBL" id="CP003731">
    <property type="protein sequence ID" value="AFO52437.1"/>
    <property type="molecule type" value="Genomic_DNA"/>
</dbReference>
<dbReference type="InterPro" id="IPR049261">
    <property type="entry name" value="RecA-like_C"/>
</dbReference>
<dbReference type="InterPro" id="IPR003593">
    <property type="entry name" value="AAA+_ATPase"/>
</dbReference>
<dbReference type="InterPro" id="IPR027417">
    <property type="entry name" value="P-loop_NTPase"/>
</dbReference>
<evidence type="ECO:0000313" key="11">
    <source>
        <dbReference type="EMBL" id="AFO52437.1"/>
    </source>
</evidence>
<evidence type="ECO:0000256" key="6">
    <source>
        <dbReference type="ARBA" id="ARBA00023172"/>
    </source>
</evidence>
<dbReference type="PATRIC" id="fig|1212765.3.peg.974"/>
<dbReference type="NCBIfam" id="TIGR02012">
    <property type="entry name" value="tigrfam_recA"/>
    <property type="match status" value="1"/>
</dbReference>
<dbReference type="OrthoDB" id="9776733at2"/>
<dbReference type="GO" id="GO:0009432">
    <property type="term" value="P:SOS response"/>
    <property type="evidence" value="ECO:0007669"/>
    <property type="project" value="UniProtKB-KW"/>
</dbReference>
<proteinExistence type="inferred from homology"/>
<dbReference type="InterPro" id="IPR023400">
    <property type="entry name" value="RecA_C_sf"/>
</dbReference>
<keyword evidence="6 8" id="KW-0233">DNA recombination</keyword>
<dbReference type="InterPro" id="IPR049428">
    <property type="entry name" value="RecA-like_N"/>
</dbReference>
<dbReference type="PROSITE" id="PS50162">
    <property type="entry name" value="RECA_2"/>
    <property type="match status" value="1"/>
</dbReference>
<evidence type="ECO:0000256" key="7">
    <source>
        <dbReference type="RuleBase" id="RU000526"/>
    </source>
</evidence>
<dbReference type="CDD" id="cd00983">
    <property type="entry name" value="RecA"/>
    <property type="match status" value="1"/>
</dbReference>
<reference evidence="12" key="2">
    <citation type="submission" date="2012-07" db="EMBL/GenBank/DDBJ databases">
        <title>Complete genome sequence of 'Candidatus Mycoplasma haemolamae'.</title>
        <authorList>
            <person name="Guimaraes A.M.S."/>
            <person name="Toth B."/>
            <person name="Santos A.P."/>
            <person name="Nascimento N.C."/>
            <person name="Sojka J.E."/>
            <person name="Messick J.B."/>
        </authorList>
    </citation>
    <scope>NUCLEOTIDE SEQUENCE [LARGE SCALE GENOMIC DNA]</scope>
    <source>
        <strain evidence="12">Purdue</strain>
    </source>
</reference>
<keyword evidence="7" id="KW-0742">SOS response</keyword>
<evidence type="ECO:0000256" key="5">
    <source>
        <dbReference type="ARBA" id="ARBA00023125"/>
    </source>
</evidence>
<sequence length="332" mass="36861">MKLLPAKKSNGVVSKLQTLGIRLWDQVEGAQHNPLDSDFSRISSGSYLLDQALGTGGWPAGRIIEIFGTDSSGKSTLALHAIAEAQAEGKVCVYMDLENTLNQVWAEKIGVKTDQLYICNPSSGEETFEIMNSLVKSNEADLIVIDSVASMVPEAELDATLADQAVGLQARLMSKGLRILQSHLIGSKATIMFINQVREQIKQTYFPSTTTTGGRALKYAASIRVEVKRQEAIKNNEKIIGFLTKIIVVKNKFNSPMLQVPLRLYFDSGFNKTAEVIDAAIEKKLIEKKGAWFYYKDKNVGQGLTSLRDKFLNDEFKEEFQELKEKLFPDVS</sequence>
<dbReference type="GO" id="GO:0140664">
    <property type="term" value="F:ATP-dependent DNA damage sensor activity"/>
    <property type="evidence" value="ECO:0007669"/>
    <property type="project" value="InterPro"/>
</dbReference>
<dbReference type="PANTHER" id="PTHR45900:SF1">
    <property type="entry name" value="MITOCHONDRIAL DNA REPAIR PROTEIN RECA HOMOLOG-RELATED"/>
    <property type="match status" value="1"/>
</dbReference>
<dbReference type="HOGENOM" id="CLU_040469_3_2_14"/>
<dbReference type="InterPro" id="IPR013765">
    <property type="entry name" value="DNA_recomb/repair_RecA"/>
</dbReference>
<feature type="domain" description="RecA family profile 1" evidence="9">
    <location>
        <begin position="38"/>
        <end position="197"/>
    </location>
</feature>
<evidence type="ECO:0000256" key="1">
    <source>
        <dbReference type="ARBA" id="ARBA00009391"/>
    </source>
</evidence>
<protein>
    <recommendedName>
        <fullName evidence="2 7">Protein RecA</fullName>
    </recommendedName>
    <alternativeName>
        <fullName evidence="7">Recombinase A</fullName>
    </alternativeName>
</protein>
<dbReference type="GO" id="GO:0006310">
    <property type="term" value="P:DNA recombination"/>
    <property type="evidence" value="ECO:0007669"/>
    <property type="project" value="UniProtKB-KW"/>
</dbReference>
<evidence type="ECO:0000259" key="10">
    <source>
        <dbReference type="PROSITE" id="PS50163"/>
    </source>
</evidence>
<dbReference type="GO" id="GO:0006281">
    <property type="term" value="P:DNA repair"/>
    <property type="evidence" value="ECO:0007669"/>
    <property type="project" value="UniProtKB-KW"/>
</dbReference>
<organism evidence="11 12">
    <name type="scientific">Mycoplasma haematolamae (strain Purdue)</name>
    <dbReference type="NCBI Taxonomy" id="1212765"/>
    <lineage>
        <taxon>Bacteria</taxon>
        <taxon>Bacillati</taxon>
        <taxon>Mycoplasmatota</taxon>
        <taxon>Mollicutes</taxon>
        <taxon>Mycoplasmataceae</taxon>
        <taxon>Mycoplasma</taxon>
    </lineage>
</organism>
<keyword evidence="8" id="KW-0227">DNA damage</keyword>
<keyword evidence="3 8" id="KW-0547">Nucleotide-binding</keyword>
<evidence type="ECO:0000256" key="4">
    <source>
        <dbReference type="ARBA" id="ARBA00022840"/>
    </source>
</evidence>